<evidence type="ECO:0000313" key="1">
    <source>
        <dbReference type="EMBL" id="SEN86945.1"/>
    </source>
</evidence>
<dbReference type="Proteomes" id="UP000199300">
    <property type="component" value="Unassembled WGS sequence"/>
</dbReference>
<dbReference type="EMBL" id="FODJ01000002">
    <property type="protein sequence ID" value="SEN86945.1"/>
    <property type="molecule type" value="Genomic_DNA"/>
</dbReference>
<sequence length="96" mass="10840">MTDFSAVLELECSTGLTITNLEDMEGALELFYSTLEGMREHPRISAHYVEEGIITKQLLAIHRILKSIHEESHKEMEQASRIIETLAVKPKEEAAS</sequence>
<organism evidence="1 2">
    <name type="scientific">Amphibacillus marinus</name>
    <dbReference type="NCBI Taxonomy" id="872970"/>
    <lineage>
        <taxon>Bacteria</taxon>
        <taxon>Bacillati</taxon>
        <taxon>Bacillota</taxon>
        <taxon>Bacilli</taxon>
        <taxon>Bacillales</taxon>
        <taxon>Bacillaceae</taxon>
        <taxon>Amphibacillus</taxon>
    </lineage>
</organism>
<reference evidence="1 2" key="1">
    <citation type="submission" date="2016-10" db="EMBL/GenBank/DDBJ databases">
        <authorList>
            <person name="de Groot N.N."/>
        </authorList>
    </citation>
    <scope>NUCLEOTIDE SEQUENCE [LARGE SCALE GENOMIC DNA]</scope>
    <source>
        <strain evidence="1 2">CGMCC 1.10434</strain>
    </source>
</reference>
<gene>
    <name evidence="1" type="ORF">SAMN04488134_102144</name>
</gene>
<dbReference type="STRING" id="872970.SAMN04488134_102144"/>
<proteinExistence type="predicted"/>
<dbReference type="RefSeq" id="WP_091495301.1">
    <property type="nucleotide sequence ID" value="NZ_FODJ01000002.1"/>
</dbReference>
<name>A0A1H8K2B3_9BACI</name>
<keyword evidence="2" id="KW-1185">Reference proteome</keyword>
<dbReference type="AlphaFoldDB" id="A0A1H8K2B3"/>
<evidence type="ECO:0000313" key="2">
    <source>
        <dbReference type="Proteomes" id="UP000199300"/>
    </source>
</evidence>
<protein>
    <submittedName>
        <fullName evidence="1">Uncharacterized protein</fullName>
    </submittedName>
</protein>
<accession>A0A1H8K2B3</accession>